<dbReference type="PANTHER" id="PTHR19328">
    <property type="entry name" value="HEDGEHOG-INTERACTING PROTEIN"/>
    <property type="match status" value="1"/>
</dbReference>
<dbReference type="AlphaFoldDB" id="A0A4Y7L5P6"/>
<dbReference type="InterPro" id="IPR011042">
    <property type="entry name" value="6-blade_b-propeller_TolB-like"/>
</dbReference>
<dbReference type="Proteomes" id="UP000316621">
    <property type="component" value="Chromosome 10"/>
</dbReference>
<evidence type="ECO:0008006" key="3">
    <source>
        <dbReference type="Google" id="ProtNLM"/>
    </source>
</evidence>
<accession>A0A4Y7L5P6</accession>
<dbReference type="PANTHER" id="PTHR19328:SF70">
    <property type="entry name" value="PROTEIN, PUTATIVE-RELATED"/>
    <property type="match status" value="1"/>
</dbReference>
<dbReference type="Gramene" id="RZC79950">
    <property type="protein sequence ID" value="RZC79950"/>
    <property type="gene ID" value="C5167_042526"/>
</dbReference>
<evidence type="ECO:0000313" key="1">
    <source>
        <dbReference type="EMBL" id="RZC79950.1"/>
    </source>
</evidence>
<sequence length="180" mass="20233">MTEFKITASYSVLHDHALITIFEVNIVMKGGNYGWPYFEGDFHFHSLNSSGGNNNMNSTNFIPHVMDIIVPKLTGTKDVHQLHVVCMVFAYGQTENPENSGNFTNGKVLFSCAHDSPLRCKLGKSHPHGPHLNLNYVYSMGRDNKKDFFLLTSSGMFRISHPSRCNCKCSKENFTASRIP</sequence>
<proteinExistence type="predicted"/>
<reference evidence="1 2" key="1">
    <citation type="journal article" date="2018" name="Science">
        <title>The opium poppy genome and morphinan production.</title>
        <authorList>
            <person name="Guo L."/>
            <person name="Winzer T."/>
            <person name="Yang X."/>
            <person name="Li Y."/>
            <person name="Ning Z."/>
            <person name="He Z."/>
            <person name="Teodor R."/>
            <person name="Lu Y."/>
            <person name="Bowser T.A."/>
            <person name="Graham I.A."/>
            <person name="Ye K."/>
        </authorList>
    </citation>
    <scope>NUCLEOTIDE SEQUENCE [LARGE SCALE GENOMIC DNA]</scope>
    <source>
        <strain evidence="2">cv. HN1</strain>
        <tissue evidence="1">Leaves</tissue>
    </source>
</reference>
<dbReference type="Gene3D" id="2.120.10.30">
    <property type="entry name" value="TolB, C-terminal domain"/>
    <property type="match status" value="1"/>
</dbReference>
<keyword evidence="2" id="KW-1185">Reference proteome</keyword>
<name>A0A4Y7L5P6_PAPSO</name>
<protein>
    <recommendedName>
        <fullName evidence="3">Glucose/Sorbosone dehydrogenase domain-containing protein</fullName>
    </recommendedName>
</protein>
<dbReference type="EMBL" id="CM010724">
    <property type="protein sequence ID" value="RZC79950.1"/>
    <property type="molecule type" value="Genomic_DNA"/>
</dbReference>
<evidence type="ECO:0000313" key="2">
    <source>
        <dbReference type="Proteomes" id="UP000316621"/>
    </source>
</evidence>
<dbReference type="STRING" id="3469.A0A4Y7L5P6"/>
<gene>
    <name evidence="1" type="ORF">C5167_042526</name>
</gene>
<organism evidence="1 2">
    <name type="scientific">Papaver somniferum</name>
    <name type="common">Opium poppy</name>
    <dbReference type="NCBI Taxonomy" id="3469"/>
    <lineage>
        <taxon>Eukaryota</taxon>
        <taxon>Viridiplantae</taxon>
        <taxon>Streptophyta</taxon>
        <taxon>Embryophyta</taxon>
        <taxon>Tracheophyta</taxon>
        <taxon>Spermatophyta</taxon>
        <taxon>Magnoliopsida</taxon>
        <taxon>Ranunculales</taxon>
        <taxon>Papaveraceae</taxon>
        <taxon>Papaveroideae</taxon>
        <taxon>Papaver</taxon>
    </lineage>
</organism>